<keyword evidence="1" id="KW-0472">Membrane</keyword>
<organism evidence="2 3">
    <name type="scientific">Umbelopsis ramanniana AG</name>
    <dbReference type="NCBI Taxonomy" id="1314678"/>
    <lineage>
        <taxon>Eukaryota</taxon>
        <taxon>Fungi</taxon>
        <taxon>Fungi incertae sedis</taxon>
        <taxon>Mucoromycota</taxon>
        <taxon>Mucoromycotina</taxon>
        <taxon>Umbelopsidomycetes</taxon>
        <taxon>Umbelopsidales</taxon>
        <taxon>Umbelopsidaceae</taxon>
        <taxon>Umbelopsis</taxon>
    </lineage>
</organism>
<feature type="transmembrane region" description="Helical" evidence="1">
    <location>
        <begin position="162"/>
        <end position="188"/>
    </location>
</feature>
<dbReference type="RefSeq" id="XP_051442116.1">
    <property type="nucleotide sequence ID" value="XM_051593460.1"/>
</dbReference>
<dbReference type="Proteomes" id="UP001206595">
    <property type="component" value="Unassembled WGS sequence"/>
</dbReference>
<keyword evidence="1" id="KW-0812">Transmembrane</keyword>
<evidence type="ECO:0000313" key="2">
    <source>
        <dbReference type="EMBL" id="KAI8577112.1"/>
    </source>
</evidence>
<proteinExistence type="predicted"/>
<comment type="caution">
    <text evidence="2">The sequence shown here is derived from an EMBL/GenBank/DDBJ whole genome shotgun (WGS) entry which is preliminary data.</text>
</comment>
<accession>A0AAD5HAN0</accession>
<feature type="transmembrane region" description="Helical" evidence="1">
    <location>
        <begin position="55"/>
        <end position="78"/>
    </location>
</feature>
<dbReference type="EMBL" id="MU620945">
    <property type="protein sequence ID" value="KAI8577112.1"/>
    <property type="molecule type" value="Genomic_DNA"/>
</dbReference>
<sequence length="220" mass="24543">MVTSTCCCCIPLRVGVGIIATFSLAFYGSSLILCFVYKNEYYSIVDNRINGVNAIFWSSVAVSIVWLLASLFGLIGVLTQRRGMVLLFNTFNWIMAFLTLGVSLAAFILLLAREQDAHNNCVTFWNEQGGPPTADGSPYHSSVNIPSNQQSIDDYCTNILKILTIVVGVLTFVGNGIQLYFAAMVGAYSTRLKRFRQHVPLRDLDYMQDKQYTSPYPNPY</sequence>
<keyword evidence="1" id="KW-1133">Transmembrane helix</keyword>
<name>A0AAD5HAN0_UMBRA</name>
<keyword evidence="3" id="KW-1185">Reference proteome</keyword>
<reference evidence="2" key="1">
    <citation type="submission" date="2021-06" db="EMBL/GenBank/DDBJ databases">
        <authorList>
            <consortium name="DOE Joint Genome Institute"/>
            <person name="Mondo S.J."/>
            <person name="Amses K.R."/>
            <person name="Simmons D.R."/>
            <person name="Longcore J.E."/>
            <person name="Seto K."/>
            <person name="Alves G.H."/>
            <person name="Bonds A.E."/>
            <person name="Quandt C.A."/>
            <person name="Davis W.J."/>
            <person name="Chang Y."/>
            <person name="Letcher P.M."/>
            <person name="Powell M.J."/>
            <person name="Kuo A."/>
            <person name="Labutti K."/>
            <person name="Pangilinan J."/>
            <person name="Andreopoulos W."/>
            <person name="Tritt A."/>
            <person name="Riley R."/>
            <person name="Hundley H."/>
            <person name="Johnson J."/>
            <person name="Lipzen A."/>
            <person name="Barry K."/>
            <person name="Berbee M.L."/>
            <person name="Buchler N.E."/>
            <person name="Grigoriev I.V."/>
            <person name="Spatafora J.W."/>
            <person name="Stajich J.E."/>
            <person name="James T.Y."/>
        </authorList>
    </citation>
    <scope>NUCLEOTIDE SEQUENCE</scope>
    <source>
        <strain evidence="2">AG</strain>
    </source>
</reference>
<feature type="transmembrane region" description="Helical" evidence="1">
    <location>
        <begin position="12"/>
        <end position="35"/>
    </location>
</feature>
<evidence type="ECO:0000256" key="1">
    <source>
        <dbReference type="SAM" id="Phobius"/>
    </source>
</evidence>
<gene>
    <name evidence="2" type="ORF">K450DRAFT_282904</name>
</gene>
<feature type="transmembrane region" description="Helical" evidence="1">
    <location>
        <begin position="90"/>
        <end position="112"/>
    </location>
</feature>
<dbReference type="GeneID" id="75918802"/>
<protein>
    <submittedName>
        <fullName evidence="2">Uncharacterized protein</fullName>
    </submittedName>
</protein>
<reference evidence="2" key="2">
    <citation type="journal article" date="2022" name="Proc. Natl. Acad. Sci. U.S.A.">
        <title>Diploid-dominant life cycles characterize the early evolution of Fungi.</title>
        <authorList>
            <person name="Amses K.R."/>
            <person name="Simmons D.R."/>
            <person name="Longcore J.E."/>
            <person name="Mondo S.J."/>
            <person name="Seto K."/>
            <person name="Jeronimo G.H."/>
            <person name="Bonds A.E."/>
            <person name="Quandt C.A."/>
            <person name="Davis W.J."/>
            <person name="Chang Y."/>
            <person name="Federici B.A."/>
            <person name="Kuo A."/>
            <person name="LaButti K."/>
            <person name="Pangilinan J."/>
            <person name="Andreopoulos W."/>
            <person name="Tritt A."/>
            <person name="Riley R."/>
            <person name="Hundley H."/>
            <person name="Johnson J."/>
            <person name="Lipzen A."/>
            <person name="Barry K."/>
            <person name="Lang B.F."/>
            <person name="Cuomo C.A."/>
            <person name="Buchler N.E."/>
            <person name="Grigoriev I.V."/>
            <person name="Spatafora J.W."/>
            <person name="Stajich J.E."/>
            <person name="James T.Y."/>
        </authorList>
    </citation>
    <scope>NUCLEOTIDE SEQUENCE</scope>
    <source>
        <strain evidence="2">AG</strain>
    </source>
</reference>
<dbReference type="AlphaFoldDB" id="A0AAD5HAN0"/>
<evidence type="ECO:0000313" key="3">
    <source>
        <dbReference type="Proteomes" id="UP001206595"/>
    </source>
</evidence>